<dbReference type="EMBL" id="SUKA01000004">
    <property type="protein sequence ID" value="TJY64491.1"/>
    <property type="molecule type" value="Genomic_DNA"/>
</dbReference>
<organism evidence="3 4">
    <name type="scientific">Sphingobacterium alkalisoli</name>
    <dbReference type="NCBI Taxonomy" id="1874115"/>
    <lineage>
        <taxon>Bacteria</taxon>
        <taxon>Pseudomonadati</taxon>
        <taxon>Bacteroidota</taxon>
        <taxon>Sphingobacteriia</taxon>
        <taxon>Sphingobacteriales</taxon>
        <taxon>Sphingobacteriaceae</taxon>
        <taxon>Sphingobacterium</taxon>
    </lineage>
</organism>
<evidence type="ECO:0000256" key="1">
    <source>
        <dbReference type="ARBA" id="ARBA00012404"/>
    </source>
</evidence>
<accession>A0A4U0GZ33</accession>
<dbReference type="OrthoDB" id="514491at2"/>
<dbReference type="AlphaFoldDB" id="A0A4U0GZ33"/>
<reference evidence="3 4" key="1">
    <citation type="submission" date="2019-04" db="EMBL/GenBank/DDBJ databases">
        <title>Sphingobacterium olei sp. nov., isolated from oil-contaminated soil.</title>
        <authorList>
            <person name="Liu B."/>
        </authorList>
    </citation>
    <scope>NUCLEOTIDE SEQUENCE [LARGE SCALE GENOMIC DNA]</scope>
    <source>
        <strain evidence="3 4">Y3L14</strain>
    </source>
</reference>
<gene>
    <name evidence="3" type="ORF">FAZ19_14940</name>
</gene>
<evidence type="ECO:0000259" key="2">
    <source>
        <dbReference type="SMART" id="SM00830"/>
    </source>
</evidence>
<dbReference type="RefSeq" id="WP_136821552.1">
    <property type="nucleotide sequence ID" value="NZ_BMJX01000004.1"/>
</dbReference>
<name>A0A4U0GZ33_9SPHI</name>
<dbReference type="GO" id="GO:0016829">
    <property type="term" value="F:lyase activity"/>
    <property type="evidence" value="ECO:0007669"/>
    <property type="project" value="UniProtKB-KW"/>
</dbReference>
<dbReference type="GO" id="GO:0046417">
    <property type="term" value="P:chorismate metabolic process"/>
    <property type="evidence" value="ECO:0007669"/>
    <property type="project" value="InterPro"/>
</dbReference>
<dbReference type="InterPro" id="IPR036263">
    <property type="entry name" value="Chorismate_II_sf"/>
</dbReference>
<dbReference type="Gene3D" id="1.20.59.10">
    <property type="entry name" value="Chorismate mutase"/>
    <property type="match status" value="1"/>
</dbReference>
<proteinExistence type="predicted"/>
<dbReference type="Proteomes" id="UP000309872">
    <property type="component" value="Unassembled WGS sequence"/>
</dbReference>
<feature type="domain" description="Chorismate mutase" evidence="2">
    <location>
        <begin position="15"/>
        <end position="94"/>
    </location>
</feature>
<dbReference type="EC" id="5.4.99.5" evidence="1"/>
<dbReference type="InterPro" id="IPR036979">
    <property type="entry name" value="CM_dom_sf"/>
</dbReference>
<sequence>MIRPLEYCQNGDHIAQSIDTIDYRILELIALRKAYVDKATHFESVLPEADARDQVEKMLQLRYNWAAQLILDKETVHTVFQSIINHFKNKELELLHEQ</sequence>
<evidence type="ECO:0000313" key="4">
    <source>
        <dbReference type="Proteomes" id="UP000309872"/>
    </source>
</evidence>
<dbReference type="Pfam" id="PF01817">
    <property type="entry name" value="CM_2"/>
    <property type="match status" value="1"/>
</dbReference>
<dbReference type="SUPFAM" id="SSF48600">
    <property type="entry name" value="Chorismate mutase II"/>
    <property type="match status" value="1"/>
</dbReference>
<dbReference type="SMART" id="SM00830">
    <property type="entry name" value="CM_2"/>
    <property type="match status" value="1"/>
</dbReference>
<keyword evidence="4" id="KW-1185">Reference proteome</keyword>
<dbReference type="GO" id="GO:0004106">
    <property type="term" value="F:chorismate mutase activity"/>
    <property type="evidence" value="ECO:0007669"/>
    <property type="project" value="UniProtKB-EC"/>
</dbReference>
<protein>
    <recommendedName>
        <fullName evidence="1">chorismate mutase</fullName>
        <ecNumber evidence="1">5.4.99.5</ecNumber>
    </recommendedName>
</protein>
<keyword evidence="3" id="KW-0456">Lyase</keyword>
<dbReference type="InterPro" id="IPR002701">
    <property type="entry name" value="CM_II_prokaryot"/>
</dbReference>
<keyword evidence="3" id="KW-0670">Pyruvate</keyword>
<evidence type="ECO:0000313" key="3">
    <source>
        <dbReference type="EMBL" id="TJY64491.1"/>
    </source>
</evidence>
<comment type="caution">
    <text evidence="3">The sequence shown here is derived from an EMBL/GenBank/DDBJ whole genome shotgun (WGS) entry which is preliminary data.</text>
</comment>